<dbReference type="Proteomes" id="UP000789739">
    <property type="component" value="Unassembled WGS sequence"/>
</dbReference>
<sequence>MENEFIESISYKKDRFLSQRVTEHYSVSSTDSIIINSSDFEIRTSSHDEKENQPLLANFEDNDLNEYENNELVQNTIQELNKFFATVKCQCSNNNKENKKCFEVVGFKQFFERHLQFRALSREELEAVLMGQILAFQCDGNIKSDGHCSCDF</sequence>
<keyword evidence="2" id="KW-1185">Reference proteome</keyword>
<proteinExistence type="predicted"/>
<organism evidence="1 2">
    <name type="scientific">Paraglomus brasilianum</name>
    <dbReference type="NCBI Taxonomy" id="144538"/>
    <lineage>
        <taxon>Eukaryota</taxon>
        <taxon>Fungi</taxon>
        <taxon>Fungi incertae sedis</taxon>
        <taxon>Mucoromycota</taxon>
        <taxon>Glomeromycotina</taxon>
        <taxon>Glomeromycetes</taxon>
        <taxon>Paraglomerales</taxon>
        <taxon>Paraglomeraceae</taxon>
        <taxon>Paraglomus</taxon>
    </lineage>
</organism>
<evidence type="ECO:0000313" key="1">
    <source>
        <dbReference type="EMBL" id="CAG8626483.1"/>
    </source>
</evidence>
<comment type="caution">
    <text evidence="1">The sequence shown here is derived from an EMBL/GenBank/DDBJ whole genome shotgun (WGS) entry which is preliminary data.</text>
</comment>
<dbReference type="OrthoDB" id="2420782at2759"/>
<dbReference type="AlphaFoldDB" id="A0A9N9D8V3"/>
<accession>A0A9N9D8V3</accession>
<evidence type="ECO:0000313" key="2">
    <source>
        <dbReference type="Proteomes" id="UP000789739"/>
    </source>
</evidence>
<gene>
    <name evidence="1" type="ORF">PBRASI_LOCUS9006</name>
</gene>
<reference evidence="1" key="1">
    <citation type="submission" date="2021-06" db="EMBL/GenBank/DDBJ databases">
        <authorList>
            <person name="Kallberg Y."/>
            <person name="Tangrot J."/>
            <person name="Rosling A."/>
        </authorList>
    </citation>
    <scope>NUCLEOTIDE SEQUENCE</scope>
    <source>
        <strain evidence="1">BR232B</strain>
    </source>
</reference>
<name>A0A9N9D8V3_9GLOM</name>
<dbReference type="EMBL" id="CAJVPI010001786">
    <property type="protein sequence ID" value="CAG8626483.1"/>
    <property type="molecule type" value="Genomic_DNA"/>
</dbReference>
<protein>
    <submittedName>
        <fullName evidence="1">3700_t:CDS:1</fullName>
    </submittedName>
</protein>